<dbReference type="AlphaFoldDB" id="A0A7Y9QZC4"/>
<evidence type="ECO:0000313" key="2">
    <source>
        <dbReference type="EMBL" id="NYG32603.1"/>
    </source>
</evidence>
<dbReference type="EMBL" id="JACCFH010000001">
    <property type="protein sequence ID" value="NYG32603.1"/>
    <property type="molecule type" value="Genomic_DNA"/>
</dbReference>
<accession>A0A7Y9QZC4</accession>
<feature type="signal peptide" evidence="1">
    <location>
        <begin position="1"/>
        <end position="21"/>
    </location>
</feature>
<keyword evidence="1" id="KW-0732">Signal</keyword>
<comment type="caution">
    <text evidence="2">The sequence shown here is derived from an EMBL/GenBank/DDBJ whole genome shotgun (WGS) entry which is preliminary data.</text>
</comment>
<evidence type="ECO:0000313" key="3">
    <source>
        <dbReference type="Proteomes" id="UP000518288"/>
    </source>
</evidence>
<proteinExistence type="predicted"/>
<keyword evidence="3" id="KW-1185">Reference proteome</keyword>
<name>A0A7Y9QZC4_9BURK</name>
<dbReference type="RefSeq" id="WP_179633476.1">
    <property type="nucleotide sequence ID" value="NZ_CAXYYM010000116.1"/>
</dbReference>
<gene>
    <name evidence="2" type="ORF">BDD16_001589</name>
</gene>
<reference evidence="2 3" key="1">
    <citation type="submission" date="2020-07" db="EMBL/GenBank/DDBJ databases">
        <title>Genomic Encyclopedia of Archaeal and Bacterial Type Strains, Phase II (KMG-II): from individual species to whole genera.</title>
        <authorList>
            <person name="Goeker M."/>
        </authorList>
    </citation>
    <scope>NUCLEOTIDE SEQUENCE [LARGE SCALE GENOMIC DNA]</scope>
    <source>
        <strain evidence="2 3">DSM 21226</strain>
    </source>
</reference>
<feature type="chain" id="PRO_5031141487" evidence="1">
    <location>
        <begin position="22"/>
        <end position="91"/>
    </location>
</feature>
<sequence>MNKLITVIALALASLSSTAYAANAACEAKAGEKKLAGAAKNSFMKKCEREAGGGGGGDAQAACDAKAAEKKLAGAAKNSFVKKCVKDAAAG</sequence>
<evidence type="ECO:0000256" key="1">
    <source>
        <dbReference type="SAM" id="SignalP"/>
    </source>
</evidence>
<protein>
    <submittedName>
        <fullName evidence="2">Putative FlgJ-related protein</fullName>
    </submittedName>
</protein>
<dbReference type="Proteomes" id="UP000518288">
    <property type="component" value="Unassembled WGS sequence"/>
</dbReference>
<organism evidence="2 3">
    <name type="scientific">Sphaerotilus montanus</name>
    <dbReference type="NCBI Taxonomy" id="522889"/>
    <lineage>
        <taxon>Bacteria</taxon>
        <taxon>Pseudomonadati</taxon>
        <taxon>Pseudomonadota</taxon>
        <taxon>Betaproteobacteria</taxon>
        <taxon>Burkholderiales</taxon>
        <taxon>Sphaerotilaceae</taxon>
        <taxon>Sphaerotilus</taxon>
    </lineage>
</organism>